<evidence type="ECO:0000313" key="4">
    <source>
        <dbReference type="Proteomes" id="UP000827892"/>
    </source>
</evidence>
<dbReference type="SUPFAM" id="SSF55797">
    <property type="entry name" value="PR-1-like"/>
    <property type="match status" value="1"/>
</dbReference>
<gene>
    <name evidence="3" type="ORF">L3Y34_007112</name>
</gene>
<sequence>MKFALCILVILGCANAEFGPVGIKRILNIHNELRSQIALGAYDGEETFETYKPSASNMRKLKWDDSLAASAQNYSNTCPDRLSAPSRDGENVFFATSSNGQDSVDYYGDRASEIWKSEFENRGWNSTKMDDNAFNSGIKEATQMVWAETHLIGCGVSVCPKDNRFKYVVVCHYEEPGNKKDANIYEEGTTCSNCPENFGCDNNTGLCILQLLA</sequence>
<name>A0AAE9CYI9_CAEBR</name>
<dbReference type="EMBL" id="CP090895">
    <property type="protein sequence ID" value="ULT87711.1"/>
    <property type="molecule type" value="Genomic_DNA"/>
</dbReference>
<dbReference type="Proteomes" id="UP000827892">
    <property type="component" value="Chromosome V"/>
</dbReference>
<feature type="signal peptide" evidence="1">
    <location>
        <begin position="1"/>
        <end position="16"/>
    </location>
</feature>
<dbReference type="SMART" id="SM00198">
    <property type="entry name" value="SCP"/>
    <property type="match status" value="1"/>
</dbReference>
<dbReference type="FunFam" id="3.40.33.10:FF:000086">
    <property type="entry name" value="Protein CBG01185"/>
    <property type="match status" value="1"/>
</dbReference>
<accession>A0AAE9CYI9</accession>
<dbReference type="InterPro" id="IPR014044">
    <property type="entry name" value="CAP_dom"/>
</dbReference>
<protein>
    <recommendedName>
        <fullName evidence="2">SCP domain-containing protein</fullName>
    </recommendedName>
</protein>
<evidence type="ECO:0000259" key="2">
    <source>
        <dbReference type="SMART" id="SM00198"/>
    </source>
</evidence>
<feature type="domain" description="SCP" evidence="2">
    <location>
        <begin position="21"/>
        <end position="181"/>
    </location>
</feature>
<dbReference type="InterPro" id="IPR035940">
    <property type="entry name" value="CAP_sf"/>
</dbReference>
<feature type="chain" id="PRO_5041983387" description="SCP domain-containing protein" evidence="1">
    <location>
        <begin position="17"/>
        <end position="213"/>
    </location>
</feature>
<dbReference type="PANTHER" id="PTHR10334">
    <property type="entry name" value="CYSTEINE-RICH SECRETORY PROTEIN-RELATED"/>
    <property type="match status" value="1"/>
</dbReference>
<dbReference type="PRINTS" id="PR00837">
    <property type="entry name" value="V5TPXLIKE"/>
</dbReference>
<dbReference type="Pfam" id="PF00188">
    <property type="entry name" value="CAP"/>
    <property type="match status" value="1"/>
</dbReference>
<reference evidence="3 4" key="1">
    <citation type="submission" date="2022-02" db="EMBL/GenBank/DDBJ databases">
        <title>Chromosome-level reference genomes for two strains of Caenorhabditis briggsae: an improved platform for comparative genomics.</title>
        <authorList>
            <person name="Stevens L."/>
            <person name="Andersen E.C."/>
        </authorList>
    </citation>
    <scope>NUCLEOTIDE SEQUENCE [LARGE SCALE GENOMIC DNA]</scope>
    <source>
        <strain evidence="3">QX1410_ONT</strain>
        <tissue evidence="3">Whole-organism</tissue>
    </source>
</reference>
<evidence type="ECO:0000313" key="3">
    <source>
        <dbReference type="EMBL" id="ULT87711.1"/>
    </source>
</evidence>
<evidence type="ECO:0000256" key="1">
    <source>
        <dbReference type="SAM" id="SignalP"/>
    </source>
</evidence>
<dbReference type="Gene3D" id="3.40.33.10">
    <property type="entry name" value="CAP"/>
    <property type="match status" value="1"/>
</dbReference>
<dbReference type="AlphaFoldDB" id="A0AAE9CYI9"/>
<proteinExistence type="predicted"/>
<organism evidence="3 4">
    <name type="scientific">Caenorhabditis briggsae</name>
    <dbReference type="NCBI Taxonomy" id="6238"/>
    <lineage>
        <taxon>Eukaryota</taxon>
        <taxon>Metazoa</taxon>
        <taxon>Ecdysozoa</taxon>
        <taxon>Nematoda</taxon>
        <taxon>Chromadorea</taxon>
        <taxon>Rhabditida</taxon>
        <taxon>Rhabditina</taxon>
        <taxon>Rhabditomorpha</taxon>
        <taxon>Rhabditoidea</taxon>
        <taxon>Rhabditidae</taxon>
        <taxon>Peloderinae</taxon>
        <taxon>Caenorhabditis</taxon>
    </lineage>
</organism>
<dbReference type="CDD" id="cd05380">
    <property type="entry name" value="CAP_euk"/>
    <property type="match status" value="1"/>
</dbReference>
<keyword evidence="1" id="KW-0732">Signal</keyword>
<dbReference type="InterPro" id="IPR001283">
    <property type="entry name" value="CRISP-related"/>
</dbReference>